<dbReference type="PANTHER" id="PTHR21666:SF270">
    <property type="entry name" value="MUREIN HYDROLASE ACTIVATOR ENVC"/>
    <property type="match status" value="1"/>
</dbReference>
<dbReference type="PANTHER" id="PTHR21666">
    <property type="entry name" value="PEPTIDASE-RELATED"/>
    <property type="match status" value="1"/>
</dbReference>
<dbReference type="Proteomes" id="UP000034096">
    <property type="component" value="Unassembled WGS sequence"/>
</dbReference>
<feature type="non-terminal residue" evidence="1">
    <location>
        <position position="1"/>
    </location>
</feature>
<accession>A0A0G0IJ80</accession>
<dbReference type="GO" id="GO:0004222">
    <property type="term" value="F:metalloendopeptidase activity"/>
    <property type="evidence" value="ECO:0007669"/>
    <property type="project" value="TreeGrafter"/>
</dbReference>
<dbReference type="InterPro" id="IPR050570">
    <property type="entry name" value="Cell_wall_metabolism_enzyme"/>
</dbReference>
<comment type="caution">
    <text evidence="1">The sequence shown here is derived from an EMBL/GenBank/DDBJ whole genome shotgun (WGS) entry which is preliminary data.</text>
</comment>
<dbReference type="AlphaFoldDB" id="A0A0G0IJ80"/>
<evidence type="ECO:0000313" key="2">
    <source>
        <dbReference type="Proteomes" id="UP000034096"/>
    </source>
</evidence>
<proteinExistence type="predicted"/>
<dbReference type="EMBL" id="LBUE01000023">
    <property type="protein sequence ID" value="KKQ55378.1"/>
    <property type="molecule type" value="Genomic_DNA"/>
</dbReference>
<dbReference type="InterPro" id="IPR011055">
    <property type="entry name" value="Dup_hybrid_motif"/>
</dbReference>
<reference evidence="1 2" key="1">
    <citation type="journal article" date="2015" name="Nature">
        <title>rRNA introns, odd ribosomes, and small enigmatic genomes across a large radiation of phyla.</title>
        <authorList>
            <person name="Brown C.T."/>
            <person name="Hug L.A."/>
            <person name="Thomas B.C."/>
            <person name="Sharon I."/>
            <person name="Castelle C.J."/>
            <person name="Singh A."/>
            <person name="Wilkins M.J."/>
            <person name="Williams K.H."/>
            <person name="Banfield J.F."/>
        </authorList>
    </citation>
    <scope>NUCLEOTIDE SEQUENCE [LARGE SCALE GENOMIC DNA]</scope>
</reference>
<evidence type="ECO:0008006" key="3">
    <source>
        <dbReference type="Google" id="ProtNLM"/>
    </source>
</evidence>
<gene>
    <name evidence="1" type="ORF">US75_C0023G0001</name>
</gene>
<protein>
    <recommendedName>
        <fullName evidence="3">Peptidase M23 domain-containing protein</fullName>
    </recommendedName>
</protein>
<name>A0A0G0IJ80_9BACT</name>
<organism evidence="1 2">
    <name type="scientific">Candidatus Woesebacteria bacterium GW2011_GWC1_38_13</name>
    <dbReference type="NCBI Taxonomy" id="1618583"/>
    <lineage>
        <taxon>Bacteria</taxon>
        <taxon>Candidatus Woeseibacteriota</taxon>
    </lineage>
</organism>
<dbReference type="SUPFAM" id="SSF51261">
    <property type="entry name" value="Duplicated hybrid motif"/>
    <property type="match status" value="1"/>
</dbReference>
<dbReference type="STRING" id="1618583.US75_C0023G0001"/>
<sequence>GEGERIASIIQGSSCNSNGTHLHFMIVENNVAKNPAEYLVSRSVEWDNSPDSPFSFSGYMQWPMSDPIRITQGFGWTYYADKLAYYMDKNGVKHPHSGIDFVSTDLSVKSVRAGTLYRGSYSIGCALRYVRVDHDDSNIDSYYLHINY</sequence>
<dbReference type="Gene3D" id="2.70.70.10">
    <property type="entry name" value="Glucose Permease (Domain IIA)"/>
    <property type="match status" value="1"/>
</dbReference>
<evidence type="ECO:0000313" key="1">
    <source>
        <dbReference type="EMBL" id="KKQ55378.1"/>
    </source>
</evidence>